<sequence>MTKKIHLWQFAAIIYSPISIAFCLSDGVQDTQSLDEINQNRITSWARDEVYSEPQFGIALGELEHDAHASSFSAAWPQTEQALASVPQTFESPLSEQSLFNRLGKAGSSTLEVLGPVGDAVAVGFWLDNMVSTFSQESSTRLDEAASVFSIVPLVGDELNLLSSDIKYFAAKQKIEEFEQQTHYVFANHSSEFARFHHKKEDAITLLNKYDNHVKQSASMYVDHLLLQADTEHRRLASAYDRQLSKQMARIDLELLKSLGHVSVDTNLHQPLCQESYTSPSNLENCVRHQGPARIDDLINKLNSSAYHELALKTHTKKAELVDIALRQLAKHRQRLINRVSDRAKPHITAMINQSTLNRGTLEFQVRQSGLREYANEVWGIDYLSEEQLKTATVEVRPARTCWGIPSVVPGGVQASLDACKDSGALYDTYHPKKDPELSELLMRRVDFNVDQYIASKIVNGWPAGLFRTQLINTANAYISGQSSNKLFEQLVSELAHIEILRYQTPLSEYLESKGIDSSDPNNRKNWYQISRWYELLLTERPSGGALDQIKQYEIFKYLIQPQFKLAISMSYIRSLNYSIPFPSVYSAANLRFYAPQMADILDDVISQPSAQFERNFQRAIDSITEKALKATSANQLQYLLGDLSLYLQIAQHQQSEANTSLDSAHQHQLFNSTLSTLHLSYLSQVHHDAIELQIGGISNHELWSHLTEIKGTLSRGDIQAAVTQLGAIVKNNDFTMFPHINHMLLRELEDWIEIQLALEE</sequence>
<dbReference type="RefSeq" id="WP_105025083.1">
    <property type="nucleotide sequence ID" value="NZ_MSCI01000002.1"/>
</dbReference>
<organism evidence="2 3">
    <name type="scientific">Vibrio chagasii</name>
    <dbReference type="NCBI Taxonomy" id="170679"/>
    <lineage>
        <taxon>Bacteria</taxon>
        <taxon>Pseudomonadati</taxon>
        <taxon>Pseudomonadota</taxon>
        <taxon>Gammaproteobacteria</taxon>
        <taxon>Vibrionales</taxon>
        <taxon>Vibrionaceae</taxon>
        <taxon>Vibrio</taxon>
    </lineage>
</organism>
<evidence type="ECO:0000313" key="3">
    <source>
        <dbReference type="Proteomes" id="UP000238707"/>
    </source>
</evidence>
<feature type="signal peptide" evidence="1">
    <location>
        <begin position="1"/>
        <end position="21"/>
    </location>
</feature>
<evidence type="ECO:0000256" key="1">
    <source>
        <dbReference type="SAM" id="SignalP"/>
    </source>
</evidence>
<dbReference type="AlphaFoldDB" id="A0A2S7VEP7"/>
<keyword evidence="3" id="KW-1185">Reference proteome</keyword>
<evidence type="ECO:0000313" key="2">
    <source>
        <dbReference type="EMBL" id="PQJ60674.1"/>
    </source>
</evidence>
<accession>A0A2S7VEP7</accession>
<dbReference type="EMBL" id="MSCI01000002">
    <property type="protein sequence ID" value="PQJ60674.1"/>
    <property type="molecule type" value="Genomic_DNA"/>
</dbReference>
<reference evidence="2 3" key="1">
    <citation type="submission" date="2016-12" db="EMBL/GenBank/DDBJ databases">
        <title>Diversity of luminous bacteria.</title>
        <authorList>
            <person name="Yoshizawa S."/>
            <person name="Kogure K."/>
        </authorList>
    </citation>
    <scope>NUCLEOTIDE SEQUENCE [LARGE SCALE GENOMIC DNA]</scope>
    <source>
        <strain evidence="2 3">LC2-408</strain>
    </source>
</reference>
<dbReference type="Proteomes" id="UP000238707">
    <property type="component" value="Unassembled WGS sequence"/>
</dbReference>
<keyword evidence="1" id="KW-0732">Signal</keyword>
<proteinExistence type="predicted"/>
<dbReference type="Gene3D" id="1.10.490.40">
    <property type="entry name" value="Diphtheria toxin, translocation domain"/>
    <property type="match status" value="1"/>
</dbReference>
<gene>
    <name evidence="2" type="ORF">BTO10_15125</name>
</gene>
<comment type="caution">
    <text evidence="2">The sequence shown here is derived from an EMBL/GenBank/DDBJ whole genome shotgun (WGS) entry which is preliminary data.</text>
</comment>
<feature type="chain" id="PRO_5015579646" evidence="1">
    <location>
        <begin position="22"/>
        <end position="761"/>
    </location>
</feature>
<protein>
    <submittedName>
        <fullName evidence="2">Uncharacterized protein</fullName>
    </submittedName>
</protein>
<name>A0A2S7VEP7_9VIBR</name>